<dbReference type="Proteomes" id="UP000678374">
    <property type="component" value="Unassembled WGS sequence"/>
</dbReference>
<dbReference type="AlphaFoldDB" id="A0A940YDS6"/>
<dbReference type="GO" id="GO:0008889">
    <property type="term" value="F:glycerophosphodiester phosphodiesterase activity"/>
    <property type="evidence" value="ECO:0007669"/>
    <property type="project" value="UniProtKB-EC"/>
</dbReference>
<accession>A0A940YDS6</accession>
<dbReference type="InterPro" id="IPR017946">
    <property type="entry name" value="PLC-like_Pdiesterase_TIM-brl"/>
</dbReference>
<feature type="domain" description="GP-PDE" evidence="1">
    <location>
        <begin position="8"/>
        <end position="246"/>
    </location>
</feature>
<reference evidence="2" key="1">
    <citation type="submission" date="2021-04" db="EMBL/GenBank/DDBJ databases">
        <title>The genome sequence of Ideonella sp. 4Y11.</title>
        <authorList>
            <person name="Liu Y."/>
        </authorList>
    </citation>
    <scope>NUCLEOTIDE SEQUENCE</scope>
    <source>
        <strain evidence="2">4Y11</strain>
    </source>
</reference>
<proteinExistence type="predicted"/>
<dbReference type="GO" id="GO:0006629">
    <property type="term" value="P:lipid metabolic process"/>
    <property type="evidence" value="ECO:0007669"/>
    <property type="project" value="InterPro"/>
</dbReference>
<evidence type="ECO:0000313" key="2">
    <source>
        <dbReference type="EMBL" id="MBQ0957399.1"/>
    </source>
</evidence>
<organism evidence="2 3">
    <name type="scientific">Ideonella aquatica</name>
    <dbReference type="NCBI Taxonomy" id="2824119"/>
    <lineage>
        <taxon>Bacteria</taxon>
        <taxon>Pseudomonadati</taxon>
        <taxon>Pseudomonadota</taxon>
        <taxon>Betaproteobacteria</taxon>
        <taxon>Burkholderiales</taxon>
        <taxon>Sphaerotilaceae</taxon>
        <taxon>Ideonella</taxon>
    </lineage>
</organism>
<dbReference type="PANTHER" id="PTHR46211:SF1">
    <property type="entry name" value="GLYCEROPHOSPHODIESTER PHOSPHODIESTERASE, CYTOPLASMIC"/>
    <property type="match status" value="1"/>
</dbReference>
<keyword evidence="3" id="KW-1185">Reference proteome</keyword>
<dbReference type="PROSITE" id="PS51704">
    <property type="entry name" value="GP_PDE"/>
    <property type="match status" value="1"/>
</dbReference>
<evidence type="ECO:0000313" key="3">
    <source>
        <dbReference type="Proteomes" id="UP000678374"/>
    </source>
</evidence>
<dbReference type="NCBIfam" id="NF006989">
    <property type="entry name" value="PRK09454.1"/>
    <property type="match status" value="1"/>
</dbReference>
<dbReference type="Gene3D" id="3.20.20.190">
    <property type="entry name" value="Phosphatidylinositol (PI) phosphodiesterase"/>
    <property type="match status" value="1"/>
</dbReference>
<gene>
    <name evidence="2" type="primary">ugpQ</name>
    <name evidence="2" type="ORF">KAK06_00380</name>
</gene>
<dbReference type="InterPro" id="IPR030395">
    <property type="entry name" value="GP_PDE_dom"/>
</dbReference>
<evidence type="ECO:0000259" key="1">
    <source>
        <dbReference type="PROSITE" id="PS51704"/>
    </source>
</evidence>
<keyword evidence="2" id="KW-0378">Hydrolase</keyword>
<dbReference type="EMBL" id="JAGQDE010000001">
    <property type="protein sequence ID" value="MBQ0957399.1"/>
    <property type="molecule type" value="Genomic_DNA"/>
</dbReference>
<name>A0A940YDS6_9BURK</name>
<protein>
    <submittedName>
        <fullName evidence="2">Glycerophosphodiester phosphodiesterase</fullName>
        <ecNumber evidence="2">3.1.4.46</ecNumber>
    </submittedName>
</protein>
<dbReference type="RefSeq" id="WP_210799703.1">
    <property type="nucleotide sequence ID" value="NZ_JAGQDE010000001.1"/>
</dbReference>
<dbReference type="PANTHER" id="PTHR46211">
    <property type="entry name" value="GLYCEROPHOSPHORYL DIESTER PHOSPHODIESTERASE"/>
    <property type="match status" value="1"/>
</dbReference>
<dbReference type="EC" id="3.1.4.46" evidence="2"/>
<sequence>MTAPWPLPRWIAHRGAGLLAPENTLAAFREGARHGYRAFECDVKLSGDDVAFLLHDATLERTTDGQGRAADLSWSALSQLDAGGWHSPAFAGEPPATLAAIATWLQRNDFDLDLEIKPTPGDEYRTGRVVAEAVARLWAGRARVPLLSSFRPEALDGARAAAPPLPRALLVDTDWPGWWEAAQQLGCVAVITNFRLMDAALCERLHAAGLRALCYTVNAPEDVARLLALGVDGLITDAVDRFHPHEHAIAA</sequence>
<dbReference type="SUPFAM" id="SSF51695">
    <property type="entry name" value="PLC-like phosphodiesterases"/>
    <property type="match status" value="1"/>
</dbReference>
<comment type="caution">
    <text evidence="2">The sequence shown here is derived from an EMBL/GenBank/DDBJ whole genome shotgun (WGS) entry which is preliminary data.</text>
</comment>
<dbReference type="Pfam" id="PF03009">
    <property type="entry name" value="GDPD"/>
    <property type="match status" value="1"/>
</dbReference>